<dbReference type="PANTHER" id="PTHR37844">
    <property type="entry name" value="SER/THR PROTEIN PHOSPHATASE SUPERFAMILY (AFU_ORTHOLOGUE AFUA_1G14840)"/>
    <property type="match status" value="1"/>
</dbReference>
<name>A0A849I960_9HYPH</name>
<proteinExistence type="predicted"/>
<dbReference type="RefSeq" id="WP_171219299.1">
    <property type="nucleotide sequence ID" value="NZ_JABEPP010000004.1"/>
</dbReference>
<comment type="caution">
    <text evidence="1">The sequence shown here is derived from an EMBL/GenBank/DDBJ whole genome shotgun (WGS) entry which is preliminary data.</text>
</comment>
<dbReference type="SUPFAM" id="SSF56300">
    <property type="entry name" value="Metallo-dependent phosphatases"/>
    <property type="match status" value="1"/>
</dbReference>
<dbReference type="AlphaFoldDB" id="A0A849I960"/>
<protein>
    <submittedName>
        <fullName evidence="1">Metallophosphoesterase</fullName>
    </submittedName>
</protein>
<dbReference type="PANTHER" id="PTHR37844:SF2">
    <property type="entry name" value="SER_THR PROTEIN PHOSPHATASE SUPERFAMILY (AFU_ORTHOLOGUE AFUA_1G14840)"/>
    <property type="match status" value="1"/>
</dbReference>
<gene>
    <name evidence="1" type="ORF">HJG44_15820</name>
</gene>
<dbReference type="EMBL" id="JABEPP010000004">
    <property type="protein sequence ID" value="NNM73851.1"/>
    <property type="molecule type" value="Genomic_DNA"/>
</dbReference>
<dbReference type="InterPro" id="IPR029052">
    <property type="entry name" value="Metallo-depent_PP-like"/>
</dbReference>
<sequence>MRTALRLAMAPRPVVAEPRPDMRLWVMSDLAGEPEFQIPDPLPDFDAILVAGDVRRGLDASLTWLAKTFDHVRRGRPLVLVPGDAELAGDTPLREAIAGGRKRARDLGIALLCDDLVRLSGRDGRGVHVIGACLWTDWALGYPCTASQARAYARNAWPGERQILLGRGRPLAPHDVSGLHARSRAFIEDCLASIVVQAGGHGASPRTLVPGVRRGDRAVVVTHFAPSVSSLPPDIAARTWEPWRAAFLASNLEAVMTRWGAPALWLHGHVPRPVAYRLGDTRVVANPRGRAEHNRSFDPALVLEV</sequence>
<keyword evidence="2" id="KW-1185">Reference proteome</keyword>
<evidence type="ECO:0000313" key="1">
    <source>
        <dbReference type="EMBL" id="NNM73851.1"/>
    </source>
</evidence>
<reference evidence="1 2" key="1">
    <citation type="submission" date="2020-04" db="EMBL/GenBank/DDBJ databases">
        <title>Enterovirga sp. isolate from soil.</title>
        <authorList>
            <person name="Chea S."/>
            <person name="Kim D.-U."/>
        </authorList>
    </citation>
    <scope>NUCLEOTIDE SEQUENCE [LARGE SCALE GENOMIC DNA]</scope>
    <source>
        <strain evidence="1 2">DB1703</strain>
    </source>
</reference>
<dbReference type="Proteomes" id="UP000564885">
    <property type="component" value="Unassembled WGS sequence"/>
</dbReference>
<organism evidence="1 2">
    <name type="scientific">Enterovirga aerilata</name>
    <dbReference type="NCBI Taxonomy" id="2730920"/>
    <lineage>
        <taxon>Bacteria</taxon>
        <taxon>Pseudomonadati</taxon>
        <taxon>Pseudomonadota</taxon>
        <taxon>Alphaproteobacteria</taxon>
        <taxon>Hyphomicrobiales</taxon>
        <taxon>Methylobacteriaceae</taxon>
        <taxon>Enterovirga</taxon>
    </lineage>
</organism>
<accession>A0A849I960</accession>
<evidence type="ECO:0000313" key="2">
    <source>
        <dbReference type="Proteomes" id="UP000564885"/>
    </source>
</evidence>